<accession>A0A1V4JM59</accession>
<proteinExistence type="predicted"/>
<sequence>MLEWLLQYSYTSMARETVQTAAPTGGAFLGSGRRSAQRSRRPSAQRNSAGGGGGGRGVGEDKLKPRRVASGRAGMFAAFPTGL</sequence>
<gene>
    <name evidence="2" type="ORF">AV530_005654</name>
</gene>
<evidence type="ECO:0000313" key="2">
    <source>
        <dbReference type="EMBL" id="OPJ73261.1"/>
    </source>
</evidence>
<dbReference type="Proteomes" id="UP000190648">
    <property type="component" value="Unassembled WGS sequence"/>
</dbReference>
<dbReference type="EMBL" id="LSYS01006902">
    <property type="protein sequence ID" value="OPJ73261.1"/>
    <property type="molecule type" value="Genomic_DNA"/>
</dbReference>
<comment type="caution">
    <text evidence="2">The sequence shown here is derived from an EMBL/GenBank/DDBJ whole genome shotgun (WGS) entry which is preliminary data.</text>
</comment>
<evidence type="ECO:0000313" key="3">
    <source>
        <dbReference type="Proteomes" id="UP000190648"/>
    </source>
</evidence>
<organism evidence="2 3">
    <name type="scientific">Patagioenas fasciata monilis</name>
    <dbReference type="NCBI Taxonomy" id="372326"/>
    <lineage>
        <taxon>Eukaryota</taxon>
        <taxon>Metazoa</taxon>
        <taxon>Chordata</taxon>
        <taxon>Craniata</taxon>
        <taxon>Vertebrata</taxon>
        <taxon>Euteleostomi</taxon>
        <taxon>Archelosauria</taxon>
        <taxon>Archosauria</taxon>
        <taxon>Dinosauria</taxon>
        <taxon>Saurischia</taxon>
        <taxon>Theropoda</taxon>
        <taxon>Coelurosauria</taxon>
        <taxon>Aves</taxon>
        <taxon>Neognathae</taxon>
        <taxon>Neoaves</taxon>
        <taxon>Columbimorphae</taxon>
        <taxon>Columbiformes</taxon>
        <taxon>Columbidae</taxon>
        <taxon>Patagioenas</taxon>
    </lineage>
</organism>
<keyword evidence="3" id="KW-1185">Reference proteome</keyword>
<evidence type="ECO:0000256" key="1">
    <source>
        <dbReference type="SAM" id="MobiDB-lite"/>
    </source>
</evidence>
<feature type="region of interest" description="Disordered" evidence="1">
    <location>
        <begin position="21"/>
        <end position="71"/>
    </location>
</feature>
<dbReference type="AlphaFoldDB" id="A0A1V4JM59"/>
<protein>
    <submittedName>
        <fullName evidence="2">Uncharacterized protein</fullName>
    </submittedName>
</protein>
<name>A0A1V4JM59_PATFA</name>
<reference evidence="2 3" key="1">
    <citation type="submission" date="2016-02" db="EMBL/GenBank/DDBJ databases">
        <title>Band-tailed pigeon sequencing and assembly.</title>
        <authorList>
            <person name="Soares A.E."/>
            <person name="Novak B.J."/>
            <person name="Rice E.S."/>
            <person name="O'Connell B."/>
            <person name="Chang D."/>
            <person name="Weber S."/>
            <person name="Shapiro B."/>
        </authorList>
    </citation>
    <scope>NUCLEOTIDE SEQUENCE [LARGE SCALE GENOMIC DNA]</scope>
    <source>
        <strain evidence="2">BTP2013</strain>
        <tissue evidence="2">Blood</tissue>
    </source>
</reference>